<name>A0ACC1YFX8_MELAZ</name>
<proteinExistence type="predicted"/>
<comment type="caution">
    <text evidence="1">The sequence shown here is derived from an EMBL/GenBank/DDBJ whole genome shotgun (WGS) entry which is preliminary data.</text>
</comment>
<dbReference type="EMBL" id="CM051396">
    <property type="protein sequence ID" value="KAJ4721913.1"/>
    <property type="molecule type" value="Genomic_DNA"/>
</dbReference>
<organism evidence="1 2">
    <name type="scientific">Melia azedarach</name>
    <name type="common">Chinaberry tree</name>
    <dbReference type="NCBI Taxonomy" id="155640"/>
    <lineage>
        <taxon>Eukaryota</taxon>
        <taxon>Viridiplantae</taxon>
        <taxon>Streptophyta</taxon>
        <taxon>Embryophyta</taxon>
        <taxon>Tracheophyta</taxon>
        <taxon>Spermatophyta</taxon>
        <taxon>Magnoliopsida</taxon>
        <taxon>eudicotyledons</taxon>
        <taxon>Gunneridae</taxon>
        <taxon>Pentapetalae</taxon>
        <taxon>rosids</taxon>
        <taxon>malvids</taxon>
        <taxon>Sapindales</taxon>
        <taxon>Meliaceae</taxon>
        <taxon>Melia</taxon>
    </lineage>
</organism>
<sequence>MAEEASSPDQLANSVRALKFNESSTQENAAGSGDCSGVEITCFSDLVNDVAVHFQIIRLPNQIYAWIGCNSAKFGHVYAAATTWPNNTVSVTSILGGVSDNTGSGIARRIVLKTGLNVILACNIPKNSPLLEADVEKKLVEKLIGLGYTRPKYL</sequence>
<gene>
    <name evidence="1" type="ORF">OWV82_005506</name>
</gene>
<evidence type="ECO:0000313" key="2">
    <source>
        <dbReference type="Proteomes" id="UP001164539"/>
    </source>
</evidence>
<accession>A0ACC1YFX8</accession>
<keyword evidence="2" id="KW-1185">Reference proteome</keyword>
<evidence type="ECO:0000313" key="1">
    <source>
        <dbReference type="EMBL" id="KAJ4721913.1"/>
    </source>
</evidence>
<reference evidence="1 2" key="1">
    <citation type="journal article" date="2023" name="Science">
        <title>Complex scaffold remodeling in plant triterpene biosynthesis.</title>
        <authorList>
            <person name="De La Pena R."/>
            <person name="Hodgson H."/>
            <person name="Liu J.C."/>
            <person name="Stephenson M.J."/>
            <person name="Martin A.C."/>
            <person name="Owen C."/>
            <person name="Harkess A."/>
            <person name="Leebens-Mack J."/>
            <person name="Jimenez L.E."/>
            <person name="Osbourn A."/>
            <person name="Sattely E.S."/>
        </authorList>
    </citation>
    <scope>NUCLEOTIDE SEQUENCE [LARGE SCALE GENOMIC DNA]</scope>
    <source>
        <strain evidence="2">cv. JPN11</strain>
        <tissue evidence="1">Leaf</tissue>
    </source>
</reference>
<keyword evidence="1" id="KW-0647">Proteasome</keyword>
<dbReference type="Proteomes" id="UP001164539">
    <property type="component" value="Chromosome 3"/>
</dbReference>
<protein>
    <submittedName>
        <fullName evidence="1">Proteasome assembly chaperone 4 like</fullName>
    </submittedName>
</protein>